<reference evidence="1" key="1">
    <citation type="journal article" date="2023" name="Mol. Phylogenet. Evol.">
        <title>Genome-scale phylogeny and comparative genomics of the fungal order Sordariales.</title>
        <authorList>
            <person name="Hensen N."/>
            <person name="Bonometti L."/>
            <person name="Westerberg I."/>
            <person name="Brannstrom I.O."/>
            <person name="Guillou S."/>
            <person name="Cros-Aarteil S."/>
            <person name="Calhoun S."/>
            <person name="Haridas S."/>
            <person name="Kuo A."/>
            <person name="Mondo S."/>
            <person name="Pangilinan J."/>
            <person name="Riley R."/>
            <person name="LaButti K."/>
            <person name="Andreopoulos B."/>
            <person name="Lipzen A."/>
            <person name="Chen C."/>
            <person name="Yan M."/>
            <person name="Daum C."/>
            <person name="Ng V."/>
            <person name="Clum A."/>
            <person name="Steindorff A."/>
            <person name="Ohm R.A."/>
            <person name="Martin F."/>
            <person name="Silar P."/>
            <person name="Natvig D.O."/>
            <person name="Lalanne C."/>
            <person name="Gautier V."/>
            <person name="Ament-Velasquez S.L."/>
            <person name="Kruys A."/>
            <person name="Hutchinson M.I."/>
            <person name="Powell A.J."/>
            <person name="Barry K."/>
            <person name="Miller A.N."/>
            <person name="Grigoriev I.V."/>
            <person name="Debuchy R."/>
            <person name="Gladieux P."/>
            <person name="Hiltunen Thoren M."/>
            <person name="Johannesson H."/>
        </authorList>
    </citation>
    <scope>NUCLEOTIDE SEQUENCE</scope>
    <source>
        <strain evidence="1">PSN293</strain>
    </source>
</reference>
<accession>A0AAN6YFK2</accession>
<dbReference type="InterPro" id="IPR012340">
    <property type="entry name" value="NA-bd_OB-fold"/>
</dbReference>
<protein>
    <submittedName>
        <fullName evidence="1">CST complex subunit Ten1</fullName>
    </submittedName>
</protein>
<reference evidence="1" key="2">
    <citation type="submission" date="2023-05" db="EMBL/GenBank/DDBJ databases">
        <authorList>
            <consortium name="Lawrence Berkeley National Laboratory"/>
            <person name="Steindorff A."/>
            <person name="Hensen N."/>
            <person name="Bonometti L."/>
            <person name="Westerberg I."/>
            <person name="Brannstrom I.O."/>
            <person name="Guillou S."/>
            <person name="Cros-Aarteil S."/>
            <person name="Calhoun S."/>
            <person name="Haridas S."/>
            <person name="Kuo A."/>
            <person name="Mondo S."/>
            <person name="Pangilinan J."/>
            <person name="Riley R."/>
            <person name="Labutti K."/>
            <person name="Andreopoulos B."/>
            <person name="Lipzen A."/>
            <person name="Chen C."/>
            <person name="Yanf M."/>
            <person name="Daum C."/>
            <person name="Ng V."/>
            <person name="Clum A."/>
            <person name="Ohm R."/>
            <person name="Martin F."/>
            <person name="Silar P."/>
            <person name="Natvig D."/>
            <person name="Lalanne C."/>
            <person name="Gautier V."/>
            <person name="Ament-Velasquez S.L."/>
            <person name="Kruys A."/>
            <person name="Hutchinson M.I."/>
            <person name="Powell A.J."/>
            <person name="Barry K."/>
            <person name="Miller A.N."/>
            <person name="Grigoriev I.V."/>
            <person name="Debuchy R."/>
            <person name="Gladieux P."/>
            <person name="Thoren M.H."/>
            <person name="Johannesson H."/>
        </authorList>
    </citation>
    <scope>NUCLEOTIDE SEQUENCE</scope>
    <source>
        <strain evidence="1">PSN293</strain>
    </source>
</reference>
<sequence length="148" mass="16101">MSNGPLPSQLCLLSELPSKAVHSKVRFLSCVSSYSTSSGILALEHHQPMDTHRVFALVNVDLILESLKAEQTRPGQWVNLIGYITSISPLADESSGHRVTNVHVQALLLWSAGPLDLERYEKSVKNLEAGRISAAARSTSLSDTLLQP</sequence>
<dbReference type="GO" id="GO:1990879">
    <property type="term" value="C:CST complex"/>
    <property type="evidence" value="ECO:0007669"/>
    <property type="project" value="InterPro"/>
</dbReference>
<evidence type="ECO:0000313" key="1">
    <source>
        <dbReference type="EMBL" id="KAK4217171.1"/>
    </source>
</evidence>
<dbReference type="GO" id="GO:0043047">
    <property type="term" value="F:single-stranded telomeric DNA binding"/>
    <property type="evidence" value="ECO:0007669"/>
    <property type="project" value="InterPro"/>
</dbReference>
<organism evidence="1 2">
    <name type="scientific">Rhypophila decipiens</name>
    <dbReference type="NCBI Taxonomy" id="261697"/>
    <lineage>
        <taxon>Eukaryota</taxon>
        <taxon>Fungi</taxon>
        <taxon>Dikarya</taxon>
        <taxon>Ascomycota</taxon>
        <taxon>Pezizomycotina</taxon>
        <taxon>Sordariomycetes</taxon>
        <taxon>Sordariomycetidae</taxon>
        <taxon>Sordariales</taxon>
        <taxon>Naviculisporaceae</taxon>
        <taxon>Rhypophila</taxon>
    </lineage>
</organism>
<dbReference type="Proteomes" id="UP001301769">
    <property type="component" value="Unassembled WGS sequence"/>
</dbReference>
<dbReference type="InterPro" id="IPR024222">
    <property type="entry name" value="Ten1_fungal"/>
</dbReference>
<keyword evidence="2" id="KW-1185">Reference proteome</keyword>
<gene>
    <name evidence="1" type="ORF">QBC37DRAFT_63491</name>
</gene>
<dbReference type="AlphaFoldDB" id="A0AAN6YFK2"/>
<proteinExistence type="predicted"/>
<dbReference type="Pfam" id="PF12658">
    <property type="entry name" value="Ten1"/>
    <property type="match status" value="1"/>
</dbReference>
<name>A0AAN6YFK2_9PEZI</name>
<dbReference type="Gene3D" id="2.40.50.140">
    <property type="entry name" value="Nucleic acid-binding proteins"/>
    <property type="match status" value="1"/>
</dbReference>
<comment type="caution">
    <text evidence="1">The sequence shown here is derived from an EMBL/GenBank/DDBJ whole genome shotgun (WGS) entry which is preliminary data.</text>
</comment>
<evidence type="ECO:0000313" key="2">
    <source>
        <dbReference type="Proteomes" id="UP001301769"/>
    </source>
</evidence>
<dbReference type="GO" id="GO:0016233">
    <property type="term" value="P:telomere capping"/>
    <property type="evidence" value="ECO:0007669"/>
    <property type="project" value="InterPro"/>
</dbReference>
<dbReference type="EMBL" id="MU858062">
    <property type="protein sequence ID" value="KAK4217171.1"/>
    <property type="molecule type" value="Genomic_DNA"/>
</dbReference>